<evidence type="ECO:0000256" key="1">
    <source>
        <dbReference type="SAM" id="MobiDB-lite"/>
    </source>
</evidence>
<evidence type="ECO:0000313" key="2">
    <source>
        <dbReference type="EMBL" id="MBC8317567.1"/>
    </source>
</evidence>
<comment type="caution">
    <text evidence="2">The sequence shown here is derived from an EMBL/GenBank/DDBJ whole genome shotgun (WGS) entry which is preliminary data.</text>
</comment>
<feature type="region of interest" description="Disordered" evidence="1">
    <location>
        <begin position="68"/>
        <end position="134"/>
    </location>
</feature>
<protein>
    <submittedName>
        <fullName evidence="2">Uncharacterized protein</fullName>
    </submittedName>
</protein>
<gene>
    <name evidence="2" type="ORF">H8E41_06645</name>
</gene>
<evidence type="ECO:0000313" key="3">
    <source>
        <dbReference type="Proteomes" id="UP000614424"/>
    </source>
</evidence>
<name>A0A8J6NDS2_9BACT</name>
<accession>A0A8J6NDS2</accession>
<reference evidence="2 3" key="1">
    <citation type="submission" date="2020-08" db="EMBL/GenBank/DDBJ databases">
        <title>Bridging the membrane lipid divide: bacteria of the FCB group superphylum have the potential to synthesize archaeal ether lipids.</title>
        <authorList>
            <person name="Villanueva L."/>
            <person name="Von Meijenfeldt F.A.B."/>
            <person name="Westbye A.B."/>
            <person name="Yadav S."/>
            <person name="Hopmans E.C."/>
            <person name="Dutilh B.E."/>
            <person name="Sinninghe Damste J.S."/>
        </authorList>
    </citation>
    <scope>NUCLEOTIDE SEQUENCE [LARGE SCALE GENOMIC DNA]</scope>
    <source>
        <strain evidence="2">NIOZ-UU47</strain>
    </source>
</reference>
<organism evidence="2 3">
    <name type="scientific">Candidatus Desulfobia pelagia</name>
    <dbReference type="NCBI Taxonomy" id="2841692"/>
    <lineage>
        <taxon>Bacteria</taxon>
        <taxon>Pseudomonadati</taxon>
        <taxon>Thermodesulfobacteriota</taxon>
        <taxon>Desulfobulbia</taxon>
        <taxon>Desulfobulbales</taxon>
        <taxon>Desulfobulbaceae</taxon>
        <taxon>Candidatus Desulfobia</taxon>
    </lineage>
</organism>
<proteinExistence type="predicted"/>
<dbReference type="Proteomes" id="UP000614424">
    <property type="component" value="Unassembled WGS sequence"/>
</dbReference>
<sequence length="134" mass="14342">MSTGGDANKSYDLREMEDIFSCLEIITMARGILYPVDAGLAARLEKVSDALSAFSLVVDEMQFASGQAESVMSQKSAPREQFSLDAGRGGKGLDPLDLLSDFPQSGRSSKKSGAKNMSDDDDGIVDILTGEKIR</sequence>
<dbReference type="AlphaFoldDB" id="A0A8J6NDS2"/>
<dbReference type="EMBL" id="JACNJZ010000093">
    <property type="protein sequence ID" value="MBC8317567.1"/>
    <property type="molecule type" value="Genomic_DNA"/>
</dbReference>